<feature type="region of interest" description="Disordered" evidence="1">
    <location>
        <begin position="31"/>
        <end position="75"/>
    </location>
</feature>
<organism evidence="2 3">
    <name type="scientific">Candidatus Methanoperedens nitratireducens</name>
    <dbReference type="NCBI Taxonomy" id="1392998"/>
    <lineage>
        <taxon>Archaea</taxon>
        <taxon>Methanobacteriati</taxon>
        <taxon>Methanobacteriota</taxon>
        <taxon>Stenosarchaea group</taxon>
        <taxon>Methanomicrobia</taxon>
        <taxon>Methanosarcinales</taxon>
        <taxon>ANME-2 cluster</taxon>
        <taxon>Candidatus Methanoperedentaceae</taxon>
        <taxon>Candidatus Methanoperedens</taxon>
    </lineage>
</organism>
<keyword evidence="3" id="KW-1185">Reference proteome</keyword>
<accession>A0A284VRD5</accession>
<reference evidence="3" key="1">
    <citation type="submission" date="2017-06" db="EMBL/GenBank/DDBJ databases">
        <authorList>
            <person name="Cremers G."/>
        </authorList>
    </citation>
    <scope>NUCLEOTIDE SEQUENCE [LARGE SCALE GENOMIC DNA]</scope>
</reference>
<dbReference type="EMBL" id="FZMP01000196">
    <property type="protein sequence ID" value="SNQ61850.1"/>
    <property type="molecule type" value="Genomic_DNA"/>
</dbReference>
<evidence type="ECO:0000313" key="2">
    <source>
        <dbReference type="EMBL" id="SNQ61850.1"/>
    </source>
</evidence>
<sequence>MRVMYLLIVLVVAASALGCLGNKEKGKVADISTQAPASPAQTQQPAPQAANTQVTASPAQTSSGTSPDDLFGTENELTSVDSLVNDLDADITFSDSI</sequence>
<evidence type="ECO:0000313" key="3">
    <source>
        <dbReference type="Proteomes" id="UP000218615"/>
    </source>
</evidence>
<dbReference type="PROSITE" id="PS51257">
    <property type="entry name" value="PROKAR_LIPOPROTEIN"/>
    <property type="match status" value="1"/>
</dbReference>
<gene>
    <name evidence="2" type="ORF">MNV_50109</name>
</gene>
<evidence type="ECO:0000256" key="1">
    <source>
        <dbReference type="SAM" id="MobiDB-lite"/>
    </source>
</evidence>
<feature type="compositionally biased region" description="Low complexity" evidence="1">
    <location>
        <begin position="33"/>
        <end position="56"/>
    </location>
</feature>
<name>A0A284VRD5_9EURY</name>
<dbReference type="AlphaFoldDB" id="A0A284VRD5"/>
<dbReference type="Proteomes" id="UP000218615">
    <property type="component" value="Unassembled WGS sequence"/>
</dbReference>
<feature type="compositionally biased region" description="Polar residues" evidence="1">
    <location>
        <begin position="57"/>
        <end position="66"/>
    </location>
</feature>
<proteinExistence type="predicted"/>
<protein>
    <submittedName>
        <fullName evidence="2">Uncharacterized protein</fullName>
    </submittedName>
</protein>